<dbReference type="GO" id="GO:0005199">
    <property type="term" value="F:structural constituent of cell wall"/>
    <property type="evidence" value="ECO:0007669"/>
    <property type="project" value="InterPro"/>
</dbReference>
<evidence type="ECO:0000256" key="4">
    <source>
        <dbReference type="ARBA" id="ARBA00022525"/>
    </source>
</evidence>
<dbReference type="AlphaFoldDB" id="A0AAW0CNN3"/>
<comment type="similarity">
    <text evidence="2 7">Belongs to the fungal hydrophobin family.</text>
</comment>
<evidence type="ECO:0000313" key="8">
    <source>
        <dbReference type="EMBL" id="KAK7041464.1"/>
    </source>
</evidence>
<reference evidence="8 9" key="1">
    <citation type="submission" date="2024-01" db="EMBL/GenBank/DDBJ databases">
        <title>A draft genome for a cacao thread blight-causing isolate of Paramarasmius palmivorus.</title>
        <authorList>
            <person name="Baruah I.K."/>
            <person name="Bukari Y."/>
            <person name="Amoako-Attah I."/>
            <person name="Meinhardt L.W."/>
            <person name="Bailey B.A."/>
            <person name="Cohen S.P."/>
        </authorList>
    </citation>
    <scope>NUCLEOTIDE SEQUENCE [LARGE SCALE GENOMIC DNA]</scope>
    <source>
        <strain evidence="8 9">GH-12</strain>
    </source>
</reference>
<evidence type="ECO:0000256" key="3">
    <source>
        <dbReference type="ARBA" id="ARBA00022512"/>
    </source>
</evidence>
<evidence type="ECO:0000313" key="9">
    <source>
        <dbReference type="Proteomes" id="UP001383192"/>
    </source>
</evidence>
<accession>A0AAW0CNN3</accession>
<comment type="caution">
    <text evidence="8">The sequence shown here is derived from an EMBL/GenBank/DDBJ whole genome shotgun (WGS) entry which is preliminary data.</text>
</comment>
<evidence type="ECO:0000256" key="5">
    <source>
        <dbReference type="ARBA" id="ARBA00023157"/>
    </source>
</evidence>
<comment type="subcellular location">
    <subcellularLocation>
        <location evidence="1 7">Secreted</location>
        <location evidence="1 7">Cell wall</location>
    </subcellularLocation>
</comment>
<gene>
    <name evidence="8" type="ORF">VNI00_009331</name>
</gene>
<evidence type="ECO:0000256" key="2">
    <source>
        <dbReference type="ARBA" id="ARBA00010446"/>
    </source>
</evidence>
<dbReference type="CDD" id="cd23507">
    <property type="entry name" value="hydrophobin_I"/>
    <property type="match status" value="1"/>
</dbReference>
<keyword evidence="3 7" id="KW-0134">Cell wall</keyword>
<keyword evidence="5 7" id="KW-1015">Disulfide bond</keyword>
<evidence type="ECO:0000256" key="7">
    <source>
        <dbReference type="RuleBase" id="RU365009"/>
    </source>
</evidence>
<keyword evidence="4 7" id="KW-0964">Secreted</keyword>
<sequence>MNTVESGIEGWCNEDKEKREVDDYGLTATFLQAVTIVLKVLNRTYKRAPGSLETSLEQASSSLKPLSNMQYKLLTVASLATLAAATTKIPASQCNPGHLQCCNSSQLASEPPVSTILGPLGVVVQDLNVLVGITCSPINVIGTGGTSCNAEPLCCENNNFNGLIAVGCVPVDLNL</sequence>
<organism evidence="8 9">
    <name type="scientific">Paramarasmius palmivorus</name>
    <dbReference type="NCBI Taxonomy" id="297713"/>
    <lineage>
        <taxon>Eukaryota</taxon>
        <taxon>Fungi</taxon>
        <taxon>Dikarya</taxon>
        <taxon>Basidiomycota</taxon>
        <taxon>Agaricomycotina</taxon>
        <taxon>Agaricomycetes</taxon>
        <taxon>Agaricomycetidae</taxon>
        <taxon>Agaricales</taxon>
        <taxon>Marasmiineae</taxon>
        <taxon>Marasmiaceae</taxon>
        <taxon>Paramarasmius</taxon>
    </lineage>
</organism>
<comment type="subunit">
    <text evidence="6">Self-assembles to form functional amyloid fibrils called rodlets. Self-assembly into fibrillar rodlets occurs spontaneously at hydrophobic:hydrophilic interfaces and the rodlets further associate laterally to form amphipathic monolayers.</text>
</comment>
<evidence type="ECO:0000256" key="1">
    <source>
        <dbReference type="ARBA" id="ARBA00004191"/>
    </source>
</evidence>
<keyword evidence="7" id="KW-0732">Signal</keyword>
<name>A0AAW0CNN3_9AGAR</name>
<dbReference type="EMBL" id="JAYKXP010000034">
    <property type="protein sequence ID" value="KAK7041464.1"/>
    <property type="molecule type" value="Genomic_DNA"/>
</dbReference>
<dbReference type="GO" id="GO:0009277">
    <property type="term" value="C:fungal-type cell wall"/>
    <property type="evidence" value="ECO:0007669"/>
    <property type="project" value="InterPro"/>
</dbReference>
<dbReference type="Proteomes" id="UP001383192">
    <property type="component" value="Unassembled WGS sequence"/>
</dbReference>
<evidence type="ECO:0000256" key="6">
    <source>
        <dbReference type="ARBA" id="ARBA00093546"/>
    </source>
</evidence>
<keyword evidence="9" id="KW-1185">Reference proteome</keyword>
<dbReference type="Pfam" id="PF01185">
    <property type="entry name" value="Hydrophobin"/>
    <property type="match status" value="1"/>
</dbReference>
<dbReference type="InterPro" id="IPR001338">
    <property type="entry name" value="Class_I_Hydrophobin"/>
</dbReference>
<proteinExistence type="inferred from homology"/>
<protein>
    <recommendedName>
        <fullName evidence="7">Hydrophobin</fullName>
    </recommendedName>
</protein>
<dbReference type="SMART" id="SM00075">
    <property type="entry name" value="HYDRO"/>
    <property type="match status" value="1"/>
</dbReference>